<dbReference type="RefSeq" id="WP_010595666.1">
    <property type="nucleotide sequence ID" value="NZ_CP023714.1"/>
</dbReference>
<dbReference type="GO" id="GO:0003677">
    <property type="term" value="F:DNA binding"/>
    <property type="evidence" value="ECO:0007669"/>
    <property type="project" value="InterPro"/>
</dbReference>
<keyword evidence="5" id="KW-0547">Nucleotide-binding</keyword>
<dbReference type="Pfam" id="PF18765">
    <property type="entry name" value="Polbeta"/>
    <property type="match status" value="1"/>
</dbReference>
<dbReference type="OrthoDB" id="7428772at2"/>
<evidence type="ECO:0000256" key="1">
    <source>
        <dbReference type="ARBA" id="ARBA00001946"/>
    </source>
</evidence>
<evidence type="ECO:0000256" key="2">
    <source>
        <dbReference type="ARBA" id="ARBA00022679"/>
    </source>
</evidence>
<dbReference type="Gene3D" id="3.30.460.10">
    <property type="entry name" value="Beta Polymerase, domain 2"/>
    <property type="match status" value="1"/>
</dbReference>
<dbReference type="InterPro" id="IPR010982">
    <property type="entry name" value="Lambda_DNA-bd_dom_sf"/>
</dbReference>
<evidence type="ECO:0000256" key="4">
    <source>
        <dbReference type="ARBA" id="ARBA00022723"/>
    </source>
</evidence>
<dbReference type="PROSITE" id="PS50943">
    <property type="entry name" value="HTH_CROC1"/>
    <property type="match status" value="1"/>
</dbReference>
<name>A0A098BS03_9NOCA</name>
<dbReference type="CDD" id="cd00093">
    <property type="entry name" value="HTH_XRE"/>
    <property type="match status" value="1"/>
</dbReference>
<evidence type="ECO:0000313" key="9">
    <source>
        <dbReference type="Proteomes" id="UP000042997"/>
    </source>
</evidence>
<keyword evidence="6" id="KW-0067">ATP-binding</keyword>
<sequence>MAVGFGDFVRIRRGILGLSQRELAERSGIKQPLIAAIETGRRQPSEPARSALTAALPVRPSEALAARRGEVCELFAEAGLPNPRVFGSVARGDDDFASDIDLIVDFSDRHDIVDLLELQQALEDLLTVRVEIVDGRAGGRVGDRARKEAVAL</sequence>
<keyword evidence="7" id="KW-0460">Magnesium</keyword>
<evidence type="ECO:0000256" key="3">
    <source>
        <dbReference type="ARBA" id="ARBA00022695"/>
    </source>
</evidence>
<keyword evidence="3" id="KW-0548">Nucleotidyltransferase</keyword>
<dbReference type="KEGG" id="rrz:CS378_13500"/>
<evidence type="ECO:0000313" key="8">
    <source>
        <dbReference type="EMBL" id="CDZ91474.1"/>
    </source>
</evidence>
<accession>A0A098BS03</accession>
<dbReference type="InterPro" id="IPR041633">
    <property type="entry name" value="Polbeta"/>
</dbReference>
<dbReference type="EMBL" id="CCSD01000099">
    <property type="protein sequence ID" value="CDZ91474.1"/>
    <property type="molecule type" value="Genomic_DNA"/>
</dbReference>
<dbReference type="SMART" id="SM00530">
    <property type="entry name" value="HTH_XRE"/>
    <property type="match status" value="1"/>
</dbReference>
<dbReference type="GeneID" id="66837997"/>
<keyword evidence="2 8" id="KW-0808">Transferase</keyword>
<dbReference type="GO" id="GO:0005524">
    <property type="term" value="F:ATP binding"/>
    <property type="evidence" value="ECO:0007669"/>
    <property type="project" value="UniProtKB-KW"/>
</dbReference>
<dbReference type="SUPFAM" id="SSF81301">
    <property type="entry name" value="Nucleotidyltransferase"/>
    <property type="match status" value="1"/>
</dbReference>
<dbReference type="PANTHER" id="PTHR33571:SF12">
    <property type="entry name" value="BSL3053 PROTEIN"/>
    <property type="match status" value="1"/>
</dbReference>
<dbReference type="PANTHER" id="PTHR33571">
    <property type="entry name" value="SSL8005 PROTEIN"/>
    <property type="match status" value="1"/>
</dbReference>
<keyword evidence="4" id="KW-0479">Metal-binding</keyword>
<dbReference type="Gene3D" id="1.10.260.40">
    <property type="entry name" value="lambda repressor-like DNA-binding domains"/>
    <property type="match status" value="1"/>
</dbReference>
<dbReference type="Proteomes" id="UP000042997">
    <property type="component" value="Unassembled WGS sequence"/>
</dbReference>
<reference evidence="8 9" key="1">
    <citation type="journal article" date="2014" name="Genome Announc.">
        <title>Draft Genome Sequence of Propane- and Butane-Oxidizing Actinobacterium Rhodococcus ruber IEGM 231.</title>
        <authorList>
            <person name="Ivshina I.B."/>
            <person name="Kuyukina M.S."/>
            <person name="Krivoruchko A.V."/>
            <person name="Barbe V."/>
            <person name="Fischer C."/>
        </authorList>
    </citation>
    <scope>NUCLEOTIDE SEQUENCE [LARGE SCALE GENOMIC DNA]</scope>
</reference>
<gene>
    <name evidence="8" type="ORF">RHRU231_840003</name>
</gene>
<dbReference type="InterPro" id="IPR052038">
    <property type="entry name" value="Type-VII_TA_antitoxin"/>
</dbReference>
<dbReference type="Pfam" id="PF13560">
    <property type="entry name" value="HTH_31"/>
    <property type="match status" value="1"/>
</dbReference>
<protein>
    <submittedName>
        <fullName evidence="8">Putative transcriptional regulator, Cro/CI family/nucleotidyltransferase</fullName>
    </submittedName>
</protein>
<proteinExistence type="predicted"/>
<dbReference type="AlphaFoldDB" id="A0A098BS03"/>
<organism evidence="8 9">
    <name type="scientific">Rhodococcus ruber</name>
    <dbReference type="NCBI Taxonomy" id="1830"/>
    <lineage>
        <taxon>Bacteria</taxon>
        <taxon>Bacillati</taxon>
        <taxon>Actinomycetota</taxon>
        <taxon>Actinomycetes</taxon>
        <taxon>Mycobacteriales</taxon>
        <taxon>Nocardiaceae</taxon>
        <taxon>Rhodococcus</taxon>
    </lineage>
</organism>
<dbReference type="GO" id="GO:0046872">
    <property type="term" value="F:metal ion binding"/>
    <property type="evidence" value="ECO:0007669"/>
    <property type="project" value="UniProtKB-KW"/>
</dbReference>
<dbReference type="CDD" id="cd05403">
    <property type="entry name" value="NT_KNTase_like"/>
    <property type="match status" value="1"/>
</dbReference>
<comment type="cofactor">
    <cofactor evidence="1">
        <name>Mg(2+)</name>
        <dbReference type="ChEBI" id="CHEBI:18420"/>
    </cofactor>
</comment>
<dbReference type="GO" id="GO:0016779">
    <property type="term" value="F:nucleotidyltransferase activity"/>
    <property type="evidence" value="ECO:0007669"/>
    <property type="project" value="UniProtKB-KW"/>
</dbReference>
<evidence type="ECO:0000256" key="6">
    <source>
        <dbReference type="ARBA" id="ARBA00022840"/>
    </source>
</evidence>
<evidence type="ECO:0000256" key="7">
    <source>
        <dbReference type="ARBA" id="ARBA00022842"/>
    </source>
</evidence>
<dbReference type="InterPro" id="IPR001387">
    <property type="entry name" value="Cro/C1-type_HTH"/>
</dbReference>
<dbReference type="SUPFAM" id="SSF47413">
    <property type="entry name" value="lambda repressor-like DNA-binding domains"/>
    <property type="match status" value="1"/>
</dbReference>
<dbReference type="InterPro" id="IPR043519">
    <property type="entry name" value="NT_sf"/>
</dbReference>
<dbReference type="eggNOG" id="COG1669">
    <property type="taxonomic scope" value="Bacteria"/>
</dbReference>
<evidence type="ECO:0000256" key="5">
    <source>
        <dbReference type="ARBA" id="ARBA00022741"/>
    </source>
</evidence>